<feature type="site" description="Important for substrate specificity" evidence="4">
    <location>
        <position position="15"/>
    </location>
</feature>
<dbReference type="CDD" id="cd00555">
    <property type="entry name" value="Maf"/>
    <property type="match status" value="1"/>
</dbReference>
<dbReference type="EMBL" id="JABBNT010000005">
    <property type="protein sequence ID" value="NMM46439.1"/>
    <property type="molecule type" value="Genomic_DNA"/>
</dbReference>
<dbReference type="RefSeq" id="WP_169626794.1">
    <property type="nucleotide sequence ID" value="NZ_JABBNT010000005.1"/>
</dbReference>
<evidence type="ECO:0000256" key="1">
    <source>
        <dbReference type="ARBA" id="ARBA00001968"/>
    </source>
</evidence>
<dbReference type="Gene3D" id="3.90.950.10">
    <property type="match status" value="1"/>
</dbReference>
<dbReference type="HAMAP" id="MF_00528">
    <property type="entry name" value="Maf"/>
    <property type="match status" value="1"/>
</dbReference>
<feature type="active site" description="Proton acceptor" evidence="4">
    <location>
        <position position="74"/>
    </location>
</feature>
<evidence type="ECO:0000313" key="5">
    <source>
        <dbReference type="EMBL" id="NMM46439.1"/>
    </source>
</evidence>
<reference evidence="5 6" key="1">
    <citation type="submission" date="2020-04" db="EMBL/GenBank/DDBJ databases">
        <title>Rhodospirillaceae bacterium KN72 isolated from deep sea.</title>
        <authorList>
            <person name="Zhang D.-C."/>
        </authorList>
    </citation>
    <scope>NUCLEOTIDE SEQUENCE [LARGE SCALE GENOMIC DNA]</scope>
    <source>
        <strain evidence="5 6">KN72</strain>
    </source>
</reference>
<dbReference type="SUPFAM" id="SSF52972">
    <property type="entry name" value="ITPase-like"/>
    <property type="match status" value="1"/>
</dbReference>
<dbReference type="PANTHER" id="PTHR43213:SF5">
    <property type="entry name" value="BIFUNCTIONAL DTTP_UTP PYROPHOSPHATASE_METHYLTRANSFERASE PROTEIN-RELATED"/>
    <property type="match status" value="1"/>
</dbReference>
<dbReference type="AlphaFoldDB" id="A0A7Y0E3A7"/>
<evidence type="ECO:0000256" key="4">
    <source>
        <dbReference type="HAMAP-Rule" id="MF_00528"/>
    </source>
</evidence>
<dbReference type="Pfam" id="PF02545">
    <property type="entry name" value="Maf"/>
    <property type="match status" value="1"/>
</dbReference>
<dbReference type="InterPro" id="IPR029001">
    <property type="entry name" value="ITPase-like_fam"/>
</dbReference>
<dbReference type="Proteomes" id="UP000539372">
    <property type="component" value="Unassembled WGS sequence"/>
</dbReference>
<dbReference type="InterPro" id="IPR003697">
    <property type="entry name" value="Maf-like"/>
</dbReference>
<keyword evidence="2 4" id="KW-0378">Hydrolase</keyword>
<dbReference type="GO" id="GO:0047429">
    <property type="term" value="F:nucleoside triphosphate diphosphatase activity"/>
    <property type="evidence" value="ECO:0007669"/>
    <property type="project" value="UniProtKB-EC"/>
</dbReference>
<evidence type="ECO:0000256" key="3">
    <source>
        <dbReference type="ARBA" id="ARBA00023080"/>
    </source>
</evidence>
<comment type="caution">
    <text evidence="4">Lacks conserved residue(s) required for the propagation of feature annotation.</text>
</comment>
<name>A0A7Y0E3A7_9PROT</name>
<organism evidence="5 6">
    <name type="scientific">Pacificispira spongiicola</name>
    <dbReference type="NCBI Taxonomy" id="2729598"/>
    <lineage>
        <taxon>Bacteria</taxon>
        <taxon>Pseudomonadati</taxon>
        <taxon>Pseudomonadota</taxon>
        <taxon>Alphaproteobacteria</taxon>
        <taxon>Rhodospirillales</taxon>
        <taxon>Rhodospirillaceae</taxon>
        <taxon>Pacificispira</taxon>
    </lineage>
</organism>
<dbReference type="GO" id="GO:0005737">
    <property type="term" value="C:cytoplasm"/>
    <property type="evidence" value="ECO:0007669"/>
    <property type="project" value="UniProtKB-SubCell"/>
</dbReference>
<dbReference type="EC" id="3.6.1.9" evidence="4"/>
<evidence type="ECO:0000313" key="6">
    <source>
        <dbReference type="Proteomes" id="UP000539372"/>
    </source>
</evidence>
<comment type="subcellular location">
    <subcellularLocation>
        <location evidence="4">Cytoplasm</location>
    </subcellularLocation>
</comment>
<protein>
    <recommendedName>
        <fullName evidence="4">dTTP/UTP pyrophosphatase</fullName>
        <shortName evidence="4">dTTPase/UTPase</shortName>
        <ecNumber evidence="4">3.6.1.9</ecNumber>
    </recommendedName>
    <alternativeName>
        <fullName evidence="4">Nucleoside triphosphate pyrophosphatase</fullName>
    </alternativeName>
    <alternativeName>
        <fullName evidence="4">Nucleotide pyrophosphatase</fullName>
        <shortName evidence="4">Nucleotide PPase</shortName>
    </alternativeName>
</protein>
<feature type="site" description="Important for substrate specificity" evidence="4">
    <location>
        <position position="75"/>
    </location>
</feature>
<gene>
    <name evidence="5" type="primary">maf</name>
    <name evidence="5" type="ORF">HH303_18250</name>
</gene>
<keyword evidence="6" id="KW-1185">Reference proteome</keyword>
<comment type="cofactor">
    <cofactor evidence="1 4">
        <name>a divalent metal cation</name>
        <dbReference type="ChEBI" id="CHEBI:60240"/>
    </cofactor>
</comment>
<comment type="caution">
    <text evidence="5">The sequence shown here is derived from an EMBL/GenBank/DDBJ whole genome shotgun (WGS) entry which is preliminary data.</text>
</comment>
<comment type="similarity">
    <text evidence="4">Belongs to the Maf family. YhdE subfamily.</text>
</comment>
<comment type="function">
    <text evidence="4">Nucleoside triphosphate pyrophosphatase that hydrolyzes dTTP and UTP. May have a dual role in cell division arrest and in preventing the incorporation of modified nucleotides into cellular nucleic acids.</text>
</comment>
<feature type="site" description="Important for substrate specificity" evidence="4">
    <location>
        <position position="158"/>
    </location>
</feature>
<dbReference type="NCBIfam" id="TIGR00172">
    <property type="entry name" value="maf"/>
    <property type="match status" value="1"/>
</dbReference>
<accession>A0A7Y0E3A7</accession>
<dbReference type="PANTHER" id="PTHR43213">
    <property type="entry name" value="BIFUNCTIONAL DTTP/UTP PYROPHOSPHATASE/METHYLTRANSFERASE PROTEIN-RELATED"/>
    <property type="match status" value="1"/>
</dbReference>
<comment type="catalytic activity">
    <reaction evidence="4">
        <text>dTTP + H2O = dTMP + diphosphate + H(+)</text>
        <dbReference type="Rhea" id="RHEA:28534"/>
        <dbReference type="ChEBI" id="CHEBI:15377"/>
        <dbReference type="ChEBI" id="CHEBI:15378"/>
        <dbReference type="ChEBI" id="CHEBI:33019"/>
        <dbReference type="ChEBI" id="CHEBI:37568"/>
        <dbReference type="ChEBI" id="CHEBI:63528"/>
        <dbReference type="EC" id="3.6.1.9"/>
    </reaction>
</comment>
<dbReference type="PIRSF" id="PIRSF006305">
    <property type="entry name" value="Maf"/>
    <property type="match status" value="1"/>
</dbReference>
<dbReference type="GO" id="GO:0009117">
    <property type="term" value="P:nucleotide metabolic process"/>
    <property type="evidence" value="ECO:0007669"/>
    <property type="project" value="UniProtKB-KW"/>
</dbReference>
<proteinExistence type="inferred from homology"/>
<keyword evidence="3 4" id="KW-0546">Nucleotide metabolism</keyword>
<sequence>MTDGPTFVLASASPRRLDLLAQIGIVPHKVVPAELDETPLKGELPRAHAQRLALEKARVVFDALERPALVLAADTVVGLGRRILPKAEDEKTARDCLTLLSGRRHTVYGGISLIGTDGRVQSRLVETAVIFKRLHPTEIDAYIASGDWRGKAGGYAIQGLAAAYIRRVSGSYSNVVGLGLFETAALLKANGLGTW</sequence>
<comment type="catalytic activity">
    <reaction evidence="4">
        <text>UTP + H2O = UMP + diphosphate + H(+)</text>
        <dbReference type="Rhea" id="RHEA:29395"/>
        <dbReference type="ChEBI" id="CHEBI:15377"/>
        <dbReference type="ChEBI" id="CHEBI:15378"/>
        <dbReference type="ChEBI" id="CHEBI:33019"/>
        <dbReference type="ChEBI" id="CHEBI:46398"/>
        <dbReference type="ChEBI" id="CHEBI:57865"/>
        <dbReference type="EC" id="3.6.1.9"/>
    </reaction>
</comment>
<keyword evidence="4" id="KW-0963">Cytoplasm</keyword>
<evidence type="ECO:0000256" key="2">
    <source>
        <dbReference type="ARBA" id="ARBA00022801"/>
    </source>
</evidence>